<evidence type="ECO:0000313" key="3">
    <source>
        <dbReference type="EMBL" id="SFU98955.1"/>
    </source>
</evidence>
<organism evidence="3 4">
    <name type="scientific">Alicyclobacillus macrosporangiidus</name>
    <dbReference type="NCBI Taxonomy" id="392015"/>
    <lineage>
        <taxon>Bacteria</taxon>
        <taxon>Bacillati</taxon>
        <taxon>Bacillota</taxon>
        <taxon>Bacilli</taxon>
        <taxon>Bacillales</taxon>
        <taxon>Alicyclobacillaceae</taxon>
        <taxon>Alicyclobacillus</taxon>
    </lineage>
</organism>
<feature type="domain" description="AB hydrolase-1" evidence="2">
    <location>
        <begin position="87"/>
        <end position="185"/>
    </location>
</feature>
<evidence type="ECO:0000313" key="4">
    <source>
        <dbReference type="Proteomes" id="UP000183508"/>
    </source>
</evidence>
<dbReference type="GO" id="GO:0016787">
    <property type="term" value="F:hydrolase activity"/>
    <property type="evidence" value="ECO:0007669"/>
    <property type="project" value="UniProtKB-KW"/>
</dbReference>
<evidence type="ECO:0000256" key="1">
    <source>
        <dbReference type="ARBA" id="ARBA00022801"/>
    </source>
</evidence>
<dbReference type="EMBL" id="FPBV01000017">
    <property type="protein sequence ID" value="SFU98955.1"/>
    <property type="molecule type" value="Genomic_DNA"/>
</dbReference>
<accession>A0A1I7KNF6</accession>
<dbReference type="eggNOG" id="COG0596">
    <property type="taxonomic scope" value="Bacteria"/>
</dbReference>
<dbReference type="PRINTS" id="PR00111">
    <property type="entry name" value="ABHYDROLASE"/>
</dbReference>
<feature type="domain" description="AB hydrolase-1" evidence="2">
    <location>
        <begin position="252"/>
        <end position="305"/>
    </location>
</feature>
<sequence>MGPFYRFTPERGKRHAGVDGVSRRLEDFATPPLAVQPGDGPGRPVVHYRQFVRIDAWAMAQKGWQWLRAHIDIDGVTIAYDIDGQGPPMLFLHGWGGSAKSFLPVYQTFFQWFRVIAIDFPGFGESTQPPAVWGVGEYAECVYKFLKALGIEKTHVIAHSFGGKVTIWLAAHHPEVVDKITLVNAAGVKPKRSLQYYVKVYTFKTCKKLYQWGLLGPRSDERLQKLYARFGSRDYQEAGAMRNIMVRVVNQHLDSLLPRIQSPTLLIWGENDTATPVRDGKIMERWIPDAGLVVLKDAGHFSYLDQLGSFNKIVKHFYLGSS</sequence>
<keyword evidence="4" id="KW-1185">Reference proteome</keyword>
<dbReference type="GO" id="GO:0016020">
    <property type="term" value="C:membrane"/>
    <property type="evidence" value="ECO:0007669"/>
    <property type="project" value="TreeGrafter"/>
</dbReference>
<reference evidence="4" key="1">
    <citation type="submission" date="2016-10" db="EMBL/GenBank/DDBJ databases">
        <authorList>
            <person name="Varghese N."/>
        </authorList>
    </citation>
    <scope>NUCLEOTIDE SEQUENCE [LARGE SCALE GENOMIC DNA]</scope>
    <source>
        <strain evidence="4">DSM 17980</strain>
    </source>
</reference>
<dbReference type="InterPro" id="IPR050266">
    <property type="entry name" value="AB_hydrolase_sf"/>
</dbReference>
<dbReference type="InterPro" id="IPR000073">
    <property type="entry name" value="AB_hydrolase_1"/>
</dbReference>
<dbReference type="PANTHER" id="PTHR43798">
    <property type="entry name" value="MONOACYLGLYCEROL LIPASE"/>
    <property type="match status" value="1"/>
</dbReference>
<dbReference type="Pfam" id="PF00561">
    <property type="entry name" value="Abhydrolase_1"/>
    <property type="match status" value="2"/>
</dbReference>
<name>A0A1I7KNF6_9BACL</name>
<keyword evidence="1" id="KW-0378">Hydrolase</keyword>
<evidence type="ECO:0000259" key="2">
    <source>
        <dbReference type="Pfam" id="PF00561"/>
    </source>
</evidence>
<dbReference type="SUPFAM" id="SSF53474">
    <property type="entry name" value="alpha/beta-Hydrolases"/>
    <property type="match status" value="1"/>
</dbReference>
<dbReference type="AlphaFoldDB" id="A0A1I7KNF6"/>
<dbReference type="Proteomes" id="UP000183508">
    <property type="component" value="Unassembled WGS sequence"/>
</dbReference>
<proteinExistence type="predicted"/>
<dbReference type="Gene3D" id="3.40.50.1820">
    <property type="entry name" value="alpha/beta hydrolase"/>
    <property type="match status" value="1"/>
</dbReference>
<protein>
    <submittedName>
        <fullName evidence="3">Pimeloyl-ACP methyl ester carboxylesterase</fullName>
    </submittedName>
</protein>
<dbReference type="InterPro" id="IPR029058">
    <property type="entry name" value="AB_hydrolase_fold"/>
</dbReference>
<dbReference type="STRING" id="392015.SAMN05421543_11778"/>
<gene>
    <name evidence="3" type="ORF">SAMN05421543_11778</name>
</gene>
<dbReference type="PANTHER" id="PTHR43798:SF31">
    <property type="entry name" value="AB HYDROLASE SUPERFAMILY PROTEIN YCLE"/>
    <property type="match status" value="1"/>
</dbReference>